<evidence type="ECO:0000313" key="2">
    <source>
        <dbReference type="Proteomes" id="UP000821837"/>
    </source>
</evidence>
<dbReference type="AlphaFoldDB" id="A0A9D4P999"/>
<gene>
    <name evidence="1" type="ORF">HPB52_024703</name>
</gene>
<reference evidence="1" key="1">
    <citation type="journal article" date="2020" name="Cell">
        <title>Large-Scale Comparative Analyses of Tick Genomes Elucidate Their Genetic Diversity and Vector Capacities.</title>
        <authorList>
            <consortium name="Tick Genome and Microbiome Consortium (TIGMIC)"/>
            <person name="Jia N."/>
            <person name="Wang J."/>
            <person name="Shi W."/>
            <person name="Du L."/>
            <person name="Sun Y."/>
            <person name="Zhan W."/>
            <person name="Jiang J.F."/>
            <person name="Wang Q."/>
            <person name="Zhang B."/>
            <person name="Ji P."/>
            <person name="Bell-Sakyi L."/>
            <person name="Cui X.M."/>
            <person name="Yuan T.T."/>
            <person name="Jiang B.G."/>
            <person name="Yang W.F."/>
            <person name="Lam T.T."/>
            <person name="Chang Q.C."/>
            <person name="Ding S.J."/>
            <person name="Wang X.J."/>
            <person name="Zhu J.G."/>
            <person name="Ruan X.D."/>
            <person name="Zhao L."/>
            <person name="Wei J.T."/>
            <person name="Ye R.Z."/>
            <person name="Que T.C."/>
            <person name="Du C.H."/>
            <person name="Zhou Y.H."/>
            <person name="Cheng J.X."/>
            <person name="Dai P.F."/>
            <person name="Guo W.B."/>
            <person name="Han X.H."/>
            <person name="Huang E.J."/>
            <person name="Li L.F."/>
            <person name="Wei W."/>
            <person name="Gao Y.C."/>
            <person name="Liu J.Z."/>
            <person name="Shao H.Z."/>
            <person name="Wang X."/>
            <person name="Wang C.C."/>
            <person name="Yang T.C."/>
            <person name="Huo Q.B."/>
            <person name="Li W."/>
            <person name="Chen H.Y."/>
            <person name="Chen S.E."/>
            <person name="Zhou L.G."/>
            <person name="Ni X.B."/>
            <person name="Tian J.H."/>
            <person name="Sheng Y."/>
            <person name="Liu T."/>
            <person name="Pan Y.S."/>
            <person name="Xia L.Y."/>
            <person name="Li J."/>
            <person name="Zhao F."/>
            <person name="Cao W.C."/>
        </authorList>
    </citation>
    <scope>NUCLEOTIDE SEQUENCE</scope>
    <source>
        <strain evidence="1">Rsan-2018</strain>
    </source>
</reference>
<keyword evidence="2" id="KW-1185">Reference proteome</keyword>
<evidence type="ECO:0000313" key="1">
    <source>
        <dbReference type="EMBL" id="KAH7932339.1"/>
    </source>
</evidence>
<sequence length="82" mass="9575">MATPTVPAAQPATPLNPFVVELPEKLDFRRPEEWKRWFTRWERYRVISGLKKQDDETQVNTLIYAMVREAEDILASLKLSDA</sequence>
<dbReference type="VEuPathDB" id="VectorBase:RSAN_048763"/>
<reference evidence="1" key="2">
    <citation type="submission" date="2021-09" db="EMBL/GenBank/DDBJ databases">
        <authorList>
            <person name="Jia N."/>
            <person name="Wang J."/>
            <person name="Shi W."/>
            <person name="Du L."/>
            <person name="Sun Y."/>
            <person name="Zhan W."/>
            <person name="Jiang J."/>
            <person name="Wang Q."/>
            <person name="Zhang B."/>
            <person name="Ji P."/>
            <person name="Sakyi L.B."/>
            <person name="Cui X."/>
            <person name="Yuan T."/>
            <person name="Jiang B."/>
            <person name="Yang W."/>
            <person name="Lam T.T.-Y."/>
            <person name="Chang Q."/>
            <person name="Ding S."/>
            <person name="Wang X."/>
            <person name="Zhu J."/>
            <person name="Ruan X."/>
            <person name="Zhao L."/>
            <person name="Wei J."/>
            <person name="Que T."/>
            <person name="Du C."/>
            <person name="Cheng J."/>
            <person name="Dai P."/>
            <person name="Han X."/>
            <person name="Huang E."/>
            <person name="Gao Y."/>
            <person name="Liu J."/>
            <person name="Shao H."/>
            <person name="Ye R."/>
            <person name="Li L."/>
            <person name="Wei W."/>
            <person name="Wang X."/>
            <person name="Wang C."/>
            <person name="Huo Q."/>
            <person name="Li W."/>
            <person name="Guo W."/>
            <person name="Chen H."/>
            <person name="Chen S."/>
            <person name="Zhou L."/>
            <person name="Zhou L."/>
            <person name="Ni X."/>
            <person name="Tian J."/>
            <person name="Zhou Y."/>
            <person name="Sheng Y."/>
            <person name="Liu T."/>
            <person name="Pan Y."/>
            <person name="Xia L."/>
            <person name="Li J."/>
            <person name="Zhao F."/>
            <person name="Cao W."/>
        </authorList>
    </citation>
    <scope>NUCLEOTIDE SEQUENCE</scope>
    <source>
        <strain evidence="1">Rsan-2018</strain>
        <tissue evidence="1">Larvae</tissue>
    </source>
</reference>
<dbReference type="EMBL" id="JABSTV010001600">
    <property type="protein sequence ID" value="KAH7932339.1"/>
    <property type="molecule type" value="Genomic_DNA"/>
</dbReference>
<dbReference type="Proteomes" id="UP000821837">
    <property type="component" value="Unassembled WGS sequence"/>
</dbReference>
<comment type="caution">
    <text evidence="1">The sequence shown here is derived from an EMBL/GenBank/DDBJ whole genome shotgun (WGS) entry which is preliminary data.</text>
</comment>
<organism evidence="1 2">
    <name type="scientific">Rhipicephalus sanguineus</name>
    <name type="common">Brown dog tick</name>
    <name type="synonym">Ixodes sanguineus</name>
    <dbReference type="NCBI Taxonomy" id="34632"/>
    <lineage>
        <taxon>Eukaryota</taxon>
        <taxon>Metazoa</taxon>
        <taxon>Ecdysozoa</taxon>
        <taxon>Arthropoda</taxon>
        <taxon>Chelicerata</taxon>
        <taxon>Arachnida</taxon>
        <taxon>Acari</taxon>
        <taxon>Parasitiformes</taxon>
        <taxon>Ixodida</taxon>
        <taxon>Ixodoidea</taxon>
        <taxon>Ixodidae</taxon>
        <taxon>Rhipicephalinae</taxon>
        <taxon>Rhipicephalus</taxon>
        <taxon>Rhipicephalus</taxon>
    </lineage>
</organism>
<protein>
    <submittedName>
        <fullName evidence="1">Uncharacterized protein</fullName>
    </submittedName>
</protein>
<accession>A0A9D4P999</accession>
<name>A0A9D4P999_RHISA</name>
<proteinExistence type="predicted"/>